<evidence type="ECO:0000313" key="2">
    <source>
        <dbReference type="EMBL" id="SOY56717.1"/>
    </source>
</evidence>
<gene>
    <name evidence="2" type="ORF">CBM2587_A80015</name>
</gene>
<keyword evidence="1" id="KW-0175">Coiled coil</keyword>
<protein>
    <submittedName>
        <fullName evidence="2">Uncharacterized protein</fullName>
    </submittedName>
</protein>
<dbReference type="AlphaFoldDB" id="A0A375BWC6"/>
<evidence type="ECO:0000256" key="1">
    <source>
        <dbReference type="SAM" id="Coils"/>
    </source>
</evidence>
<dbReference type="Proteomes" id="UP000256780">
    <property type="component" value="Chromosome CBM2587_a"/>
</dbReference>
<organism evidence="2">
    <name type="scientific">Cupriavidus taiwanensis</name>
    <dbReference type="NCBI Taxonomy" id="164546"/>
    <lineage>
        <taxon>Bacteria</taxon>
        <taxon>Pseudomonadati</taxon>
        <taxon>Pseudomonadota</taxon>
        <taxon>Betaproteobacteria</taxon>
        <taxon>Burkholderiales</taxon>
        <taxon>Burkholderiaceae</taxon>
        <taxon>Cupriavidus</taxon>
    </lineage>
</organism>
<dbReference type="RefSeq" id="WP_116356008.1">
    <property type="nucleotide sequence ID" value="NZ_LT976853.1"/>
</dbReference>
<sequence>MTKQQAQGRYWTPEQLGGLVAKGINTAVAEQRKVNAELRAELDALKAELRAVQAKQAGGVLTLAAR</sequence>
<name>A0A375BWC6_9BURK</name>
<proteinExistence type="predicted"/>
<reference evidence="2" key="1">
    <citation type="submission" date="2018-01" db="EMBL/GenBank/DDBJ databases">
        <authorList>
            <person name="Clerissi C."/>
        </authorList>
    </citation>
    <scope>NUCLEOTIDE SEQUENCE</scope>
    <source>
        <strain evidence="2">Cupriavidus sp. LMG 19464</strain>
    </source>
</reference>
<accession>A0A375BWC6</accession>
<comment type="caution">
    <text evidence="2">The sequence shown here is derived from an EMBL/GenBank/DDBJ whole genome shotgun (WGS) entry which is preliminary data.</text>
</comment>
<feature type="coiled-coil region" evidence="1">
    <location>
        <begin position="28"/>
        <end position="55"/>
    </location>
</feature>
<dbReference type="EMBL" id="OFSQ01000027">
    <property type="protein sequence ID" value="SOY56717.1"/>
    <property type="molecule type" value="Genomic_DNA"/>
</dbReference>